<proteinExistence type="predicted"/>
<dbReference type="EMBL" id="JADWDC010000041">
    <property type="protein sequence ID" value="MCC0178363.1"/>
    <property type="molecule type" value="Genomic_DNA"/>
</dbReference>
<dbReference type="Proteomes" id="UP000729733">
    <property type="component" value="Unassembled WGS sequence"/>
</dbReference>
<dbReference type="RefSeq" id="WP_229641432.1">
    <property type="nucleotide sequence ID" value="NZ_JADWDC010000041.1"/>
</dbReference>
<evidence type="ECO:0000313" key="1">
    <source>
        <dbReference type="EMBL" id="MCC0178363.1"/>
    </source>
</evidence>
<keyword evidence="2" id="KW-1185">Reference proteome</keyword>
<sequence>MEILIVSYSLVAEDWQDDKLIWSGTIVRKAQTTPLRTEIVKDSPDKFTATYFIPNETGEFIPLVNESCLRSL</sequence>
<name>A0A964FIX7_9CYAN</name>
<reference evidence="1" key="1">
    <citation type="journal article" date="2021" name="Antonie Van Leeuwenhoek">
        <title>Draft genome and description of Waterburya agarophytonicola gen. nov. sp. nov. (Pleurocapsales, Cyanobacteria): a seaweed symbiont.</title>
        <authorList>
            <person name="Bonthond G."/>
            <person name="Shalygin S."/>
            <person name="Bayer T."/>
            <person name="Weinberger F."/>
        </authorList>
    </citation>
    <scope>NUCLEOTIDE SEQUENCE</scope>
    <source>
        <strain evidence="1">KI4</strain>
    </source>
</reference>
<dbReference type="AlphaFoldDB" id="A0A964FIX7"/>
<evidence type="ECO:0000313" key="2">
    <source>
        <dbReference type="Proteomes" id="UP000729733"/>
    </source>
</evidence>
<gene>
    <name evidence="1" type="ORF">I4641_15380</name>
</gene>
<organism evidence="1 2">
    <name type="scientific">Waterburya agarophytonicola KI4</name>
    <dbReference type="NCBI Taxonomy" id="2874699"/>
    <lineage>
        <taxon>Bacteria</taxon>
        <taxon>Bacillati</taxon>
        <taxon>Cyanobacteriota</taxon>
        <taxon>Cyanophyceae</taxon>
        <taxon>Pleurocapsales</taxon>
        <taxon>Hyellaceae</taxon>
        <taxon>Waterburya</taxon>
        <taxon>Waterburya agarophytonicola</taxon>
    </lineage>
</organism>
<comment type="caution">
    <text evidence="1">The sequence shown here is derived from an EMBL/GenBank/DDBJ whole genome shotgun (WGS) entry which is preliminary data.</text>
</comment>
<accession>A0A964FIX7</accession>
<protein>
    <submittedName>
        <fullName evidence="1">Uncharacterized protein</fullName>
    </submittedName>
</protein>